<evidence type="ECO:0000256" key="2">
    <source>
        <dbReference type="ARBA" id="ARBA00007330"/>
    </source>
</evidence>
<comment type="cofactor">
    <cofactor evidence="1 7">
        <name>FAD</name>
        <dbReference type="ChEBI" id="CHEBI:57692"/>
    </cofactor>
</comment>
<dbReference type="InterPro" id="IPR038299">
    <property type="entry name" value="DAO_C_sf"/>
</dbReference>
<dbReference type="PROSITE" id="PS00977">
    <property type="entry name" value="FAD_G3PDH_1"/>
    <property type="match status" value="1"/>
</dbReference>
<dbReference type="PANTHER" id="PTHR11985">
    <property type="entry name" value="GLYCEROL-3-PHOSPHATE DEHYDROGENASE"/>
    <property type="match status" value="1"/>
</dbReference>
<dbReference type="InterPro" id="IPR006076">
    <property type="entry name" value="FAD-dep_OxRdtase"/>
</dbReference>
<proteinExistence type="inferred from homology"/>
<feature type="domain" description="FAD dependent oxidoreductase" evidence="8">
    <location>
        <begin position="48"/>
        <end position="420"/>
    </location>
</feature>
<keyword evidence="6 7" id="KW-0560">Oxidoreductase</keyword>
<dbReference type="SUPFAM" id="SSF54373">
    <property type="entry name" value="FAD-linked reductases, C-terminal domain"/>
    <property type="match status" value="1"/>
</dbReference>
<dbReference type="EMBL" id="HACM01002318">
    <property type="protein sequence ID" value="CRZ02760.1"/>
    <property type="molecule type" value="Transcribed_RNA"/>
</dbReference>
<dbReference type="InterPro" id="IPR031656">
    <property type="entry name" value="DAO_C"/>
</dbReference>
<sequence length="664" mass="72381">MISCKRLYRYAAVLIGSGSIALDNGQGTPPCISKRDATIARTASTQYDILIVGGGATGCGVALDAVNRGLSTCLIEADDFGSGTSSRSSKLIHGGVRYLEKAVTNADLSQLSLVSDALRERRHMMSIAPHLTTCLPIIVPIYDAYPYVLFTAPYYYFGMKVYDLVCGFKGALKSSYFMGKQETIDQFPAIQQDNLKCSIVYYDGLQEDARMNLSLALTAEEDGADVVNHVRMEGFIKNDQGAIIGVKLHDTISNIKWDCFAKVVVNASGPFSDSIRHLDDSSLPNIICPSIGVHITLPQDCSAGGAGLLIPKTVDGRVLFLLPWEGSTIAGTTDAPTTVTVLPEAKQQEIQWILDQLATVLSRPLTLSDVKSSWAGIRPLASPPSNANGGTKSISRDHMIDVNGISGLFTIAGGKWTTYRSMSEDIINRVLLLHPKLSKGKPCSTYGRKLIGAETWFQELHEAIETAGFAPDIAQHLSHAYGDRYTRVLNLCAESDLNLNHRIIDCLPYIRAEVVYGVREEHALTAVDILARRTRMAFINSALARDALPLIISLMSHELHWSQDRMIDEFQAADVFLNTMGSAHRVSDSSLSASIQNLKIAQNGFLTLSEAQSLVYSCSLFSSLTPSECSHLIHQFHRALRDGTHISLAAFCYISSIILNNTIA</sequence>
<comment type="catalytic activity">
    <reaction evidence="7">
        <text>a quinone + sn-glycerol 3-phosphate = dihydroxyacetone phosphate + a quinol</text>
        <dbReference type="Rhea" id="RHEA:18977"/>
        <dbReference type="ChEBI" id="CHEBI:24646"/>
        <dbReference type="ChEBI" id="CHEBI:57597"/>
        <dbReference type="ChEBI" id="CHEBI:57642"/>
        <dbReference type="ChEBI" id="CHEBI:132124"/>
        <dbReference type="EC" id="1.1.5.3"/>
    </reaction>
</comment>
<dbReference type="SUPFAM" id="SSF51905">
    <property type="entry name" value="FAD/NAD(P)-binding domain"/>
    <property type="match status" value="1"/>
</dbReference>
<feature type="domain" description="Alpha-glycerophosphate oxidase C-terminal" evidence="9">
    <location>
        <begin position="443"/>
        <end position="565"/>
    </location>
</feature>
<evidence type="ECO:0000256" key="4">
    <source>
        <dbReference type="ARBA" id="ARBA00022630"/>
    </source>
</evidence>
<evidence type="ECO:0000256" key="1">
    <source>
        <dbReference type="ARBA" id="ARBA00001974"/>
    </source>
</evidence>
<evidence type="ECO:0000259" key="8">
    <source>
        <dbReference type="Pfam" id="PF01266"/>
    </source>
</evidence>
<dbReference type="Gene3D" id="3.50.50.60">
    <property type="entry name" value="FAD/NAD(P)-binding domain"/>
    <property type="match status" value="1"/>
</dbReference>
<dbReference type="AlphaFoldDB" id="A0A0H5QKU9"/>
<dbReference type="PRINTS" id="PR01001">
    <property type="entry name" value="FADG3PDH"/>
</dbReference>
<evidence type="ECO:0000256" key="7">
    <source>
        <dbReference type="RuleBase" id="RU361217"/>
    </source>
</evidence>
<organism evidence="10">
    <name type="scientific">Spongospora subterranea</name>
    <dbReference type="NCBI Taxonomy" id="70186"/>
    <lineage>
        <taxon>Eukaryota</taxon>
        <taxon>Sar</taxon>
        <taxon>Rhizaria</taxon>
        <taxon>Endomyxa</taxon>
        <taxon>Phytomyxea</taxon>
        <taxon>Plasmodiophorida</taxon>
        <taxon>Plasmodiophoridae</taxon>
        <taxon>Spongospora</taxon>
    </lineage>
</organism>
<dbReference type="EC" id="1.1.5.3" evidence="3 7"/>
<dbReference type="Gene3D" id="1.10.8.870">
    <property type="entry name" value="Alpha-glycerophosphate oxidase, cap domain"/>
    <property type="match status" value="1"/>
</dbReference>
<dbReference type="InterPro" id="IPR000447">
    <property type="entry name" value="G3P_DH_FAD-dep"/>
</dbReference>
<evidence type="ECO:0000256" key="5">
    <source>
        <dbReference type="ARBA" id="ARBA00022827"/>
    </source>
</evidence>
<name>A0A0H5QKU9_9EUKA</name>
<dbReference type="PANTHER" id="PTHR11985:SF15">
    <property type="entry name" value="GLYCEROL-3-PHOSPHATE DEHYDROGENASE, MITOCHONDRIAL"/>
    <property type="match status" value="1"/>
</dbReference>
<evidence type="ECO:0000259" key="9">
    <source>
        <dbReference type="Pfam" id="PF16901"/>
    </source>
</evidence>
<evidence type="ECO:0000256" key="6">
    <source>
        <dbReference type="ARBA" id="ARBA00023002"/>
    </source>
</evidence>
<dbReference type="Pfam" id="PF01266">
    <property type="entry name" value="DAO"/>
    <property type="match status" value="1"/>
</dbReference>
<evidence type="ECO:0000256" key="3">
    <source>
        <dbReference type="ARBA" id="ARBA00013029"/>
    </source>
</evidence>
<dbReference type="Pfam" id="PF16901">
    <property type="entry name" value="DAO_C"/>
    <property type="match status" value="1"/>
</dbReference>
<dbReference type="Gene3D" id="3.30.9.10">
    <property type="entry name" value="D-Amino Acid Oxidase, subunit A, domain 2"/>
    <property type="match status" value="1"/>
</dbReference>
<evidence type="ECO:0000313" key="10">
    <source>
        <dbReference type="EMBL" id="CRZ02760.1"/>
    </source>
</evidence>
<comment type="similarity">
    <text evidence="2 7">Belongs to the FAD-dependent glycerol-3-phosphate dehydrogenase family.</text>
</comment>
<keyword evidence="4 7" id="KW-0285">Flavoprotein</keyword>
<dbReference type="InterPro" id="IPR036188">
    <property type="entry name" value="FAD/NAD-bd_sf"/>
</dbReference>
<dbReference type="GO" id="GO:0004368">
    <property type="term" value="F:glycerol-3-phosphate dehydrogenase (quinone) activity"/>
    <property type="evidence" value="ECO:0007669"/>
    <property type="project" value="UniProtKB-EC"/>
</dbReference>
<dbReference type="GO" id="GO:0005739">
    <property type="term" value="C:mitochondrion"/>
    <property type="evidence" value="ECO:0007669"/>
    <property type="project" value="TreeGrafter"/>
</dbReference>
<protein>
    <recommendedName>
        <fullName evidence="3 7">Glycerol-3-phosphate dehydrogenase</fullName>
        <ecNumber evidence="3 7">1.1.5.3</ecNumber>
    </recommendedName>
</protein>
<dbReference type="GO" id="GO:0006072">
    <property type="term" value="P:glycerol-3-phosphate metabolic process"/>
    <property type="evidence" value="ECO:0007669"/>
    <property type="project" value="UniProtKB-UniRule"/>
</dbReference>
<reference evidence="10" key="1">
    <citation type="submission" date="2015-04" db="EMBL/GenBank/DDBJ databases">
        <title>The genome sequence of the plant pathogenic Rhizarian Plasmodiophora brassicae reveals insights in its biotrophic life cycle and the origin of chitin synthesis.</title>
        <authorList>
            <person name="Schwelm A."/>
            <person name="Fogelqvist J."/>
            <person name="Knaust A."/>
            <person name="Julke S."/>
            <person name="Lilja T."/>
            <person name="Dhandapani V."/>
            <person name="Bonilla-Rosso G."/>
            <person name="Karlsson M."/>
            <person name="Shevchenko A."/>
            <person name="Choi S.R."/>
            <person name="Kim H.G."/>
            <person name="Park J.Y."/>
            <person name="Lim Y.P."/>
            <person name="Ludwig-Muller J."/>
            <person name="Dixelius C."/>
        </authorList>
    </citation>
    <scope>NUCLEOTIDE SEQUENCE</scope>
    <source>
        <tissue evidence="10">Potato root galls</tissue>
    </source>
</reference>
<accession>A0A0H5QKU9</accession>
<keyword evidence="5" id="KW-0274">FAD</keyword>